<feature type="transmembrane region" description="Helical" evidence="9">
    <location>
        <begin position="58"/>
        <end position="76"/>
    </location>
</feature>
<proteinExistence type="inferred from homology"/>
<reference evidence="10" key="1">
    <citation type="submission" date="2022-12" db="EMBL/GenBank/DDBJ databases">
        <title>Peptostreptococcus.</title>
        <authorList>
            <person name="Lee S.H."/>
        </authorList>
    </citation>
    <scope>NUCLEOTIDE SEQUENCE</scope>
    <source>
        <strain evidence="10">CBA3647</strain>
    </source>
</reference>
<evidence type="ECO:0000256" key="5">
    <source>
        <dbReference type="ARBA" id="ARBA00022692"/>
    </source>
</evidence>
<dbReference type="InterPro" id="IPR024529">
    <property type="entry name" value="ECF_trnsprt_substrate-spec"/>
</dbReference>
<accession>A0ABY7JUP0</accession>
<feature type="transmembrane region" description="Helical" evidence="9">
    <location>
        <begin position="88"/>
        <end position="108"/>
    </location>
</feature>
<organism evidence="10 11">
    <name type="scientific">Peptostreptococcus equinus</name>
    <dbReference type="NCBI Taxonomy" id="3003601"/>
    <lineage>
        <taxon>Bacteria</taxon>
        <taxon>Bacillati</taxon>
        <taxon>Bacillota</taxon>
        <taxon>Clostridia</taxon>
        <taxon>Peptostreptococcales</taxon>
        <taxon>Peptostreptococcaceae</taxon>
        <taxon>Peptostreptococcus</taxon>
    </lineage>
</organism>
<dbReference type="PANTHER" id="PTHR38438:SF1">
    <property type="entry name" value="RIBOFLAVIN TRANSPORTER RIBU"/>
    <property type="match status" value="1"/>
</dbReference>
<comment type="subcellular location">
    <subcellularLocation>
        <location evidence="1">Cell membrane</location>
        <topology evidence="1">Multi-pass membrane protein</topology>
    </subcellularLocation>
</comment>
<gene>
    <name evidence="10" type="ORF">O0R46_08705</name>
</gene>
<keyword evidence="4 8" id="KW-1003">Cell membrane</keyword>
<sequence length="172" mass="18780">MFIEMPIPIFPSFLKIDISDIPALVAGLALGPIAGFMVEFIKNLLHLITSTQTGGVGELANVIVGGSFVVTSSMIYRKNRDAKSYIKAFLAATIVMTLVGSIVNYFFLLPFYGQLMGMDAIIGMGKAVNPKVNDLLSFVLWFIAPFNLLKGLILSILSVPFFKKLDNILKSK</sequence>
<dbReference type="Pfam" id="PF12822">
    <property type="entry name" value="ECF_trnsprt"/>
    <property type="match status" value="1"/>
</dbReference>
<keyword evidence="7 8" id="KW-0472">Membrane</keyword>
<evidence type="ECO:0000313" key="11">
    <source>
        <dbReference type="Proteomes" id="UP001164187"/>
    </source>
</evidence>
<protein>
    <recommendedName>
        <fullName evidence="8">Riboflavin transporter</fullName>
    </recommendedName>
</protein>
<feature type="transmembrane region" description="Helical" evidence="9">
    <location>
        <begin position="138"/>
        <end position="162"/>
    </location>
</feature>
<evidence type="ECO:0000313" key="10">
    <source>
        <dbReference type="EMBL" id="WAW15878.1"/>
    </source>
</evidence>
<evidence type="ECO:0000256" key="6">
    <source>
        <dbReference type="ARBA" id="ARBA00022989"/>
    </source>
</evidence>
<comment type="similarity">
    <text evidence="2 8">Belongs to the prokaryotic riboflavin transporter (P-RFT) (TC 2.A.87) family.</text>
</comment>
<keyword evidence="3 8" id="KW-0813">Transport</keyword>
<evidence type="ECO:0000256" key="1">
    <source>
        <dbReference type="ARBA" id="ARBA00004651"/>
    </source>
</evidence>
<evidence type="ECO:0000256" key="8">
    <source>
        <dbReference type="PIRNR" id="PIRNR037778"/>
    </source>
</evidence>
<keyword evidence="11" id="KW-1185">Reference proteome</keyword>
<evidence type="ECO:0000256" key="2">
    <source>
        <dbReference type="ARBA" id="ARBA00005540"/>
    </source>
</evidence>
<name>A0ABY7JUP0_9FIRM</name>
<dbReference type="PANTHER" id="PTHR38438">
    <property type="entry name" value="RIBOFLAVIN TRANSPORTER RIBU"/>
    <property type="match status" value="1"/>
</dbReference>
<keyword evidence="6 9" id="KW-1133">Transmembrane helix</keyword>
<evidence type="ECO:0000256" key="7">
    <source>
        <dbReference type="ARBA" id="ARBA00023136"/>
    </source>
</evidence>
<dbReference type="Proteomes" id="UP001164187">
    <property type="component" value="Chromosome"/>
</dbReference>
<evidence type="ECO:0000256" key="9">
    <source>
        <dbReference type="SAM" id="Phobius"/>
    </source>
</evidence>
<evidence type="ECO:0000256" key="4">
    <source>
        <dbReference type="ARBA" id="ARBA00022475"/>
    </source>
</evidence>
<comment type="function">
    <text evidence="8">Probably a riboflavin-binding protein that interacts with the energy-coupling factor (ECF) ABC-transporter complex.</text>
</comment>
<dbReference type="InterPro" id="IPR025720">
    <property type="entry name" value="RibU"/>
</dbReference>
<dbReference type="Gene3D" id="1.10.1760.20">
    <property type="match status" value="1"/>
</dbReference>
<dbReference type="PIRSF" id="PIRSF037778">
    <property type="entry name" value="UCP037778_transp_RibU"/>
    <property type="match status" value="1"/>
</dbReference>
<feature type="transmembrane region" description="Helical" evidence="9">
    <location>
        <begin position="21"/>
        <end position="38"/>
    </location>
</feature>
<dbReference type="EMBL" id="CP114052">
    <property type="protein sequence ID" value="WAW15878.1"/>
    <property type="molecule type" value="Genomic_DNA"/>
</dbReference>
<keyword evidence="5 9" id="KW-0812">Transmembrane</keyword>
<evidence type="ECO:0000256" key="3">
    <source>
        <dbReference type="ARBA" id="ARBA00022448"/>
    </source>
</evidence>